<reference evidence="1" key="1">
    <citation type="submission" date="2018-11" db="EMBL/GenBank/DDBJ databases">
        <authorList>
            <consortium name="Pathogen Informatics"/>
        </authorList>
    </citation>
    <scope>NUCLEOTIDE SEQUENCE</scope>
</reference>
<evidence type="ECO:0000313" key="1">
    <source>
        <dbReference type="EMBL" id="VEL12306.1"/>
    </source>
</evidence>
<dbReference type="EMBL" id="CAAALY010014390">
    <property type="protein sequence ID" value="VEL12306.1"/>
    <property type="molecule type" value="Genomic_DNA"/>
</dbReference>
<proteinExistence type="predicted"/>
<dbReference type="Proteomes" id="UP000784294">
    <property type="component" value="Unassembled WGS sequence"/>
</dbReference>
<comment type="caution">
    <text evidence="1">The sequence shown here is derived from an EMBL/GenBank/DDBJ whole genome shotgun (WGS) entry which is preliminary data.</text>
</comment>
<keyword evidence="2" id="KW-1185">Reference proteome</keyword>
<organism evidence="1 2">
    <name type="scientific">Protopolystoma xenopodis</name>
    <dbReference type="NCBI Taxonomy" id="117903"/>
    <lineage>
        <taxon>Eukaryota</taxon>
        <taxon>Metazoa</taxon>
        <taxon>Spiralia</taxon>
        <taxon>Lophotrochozoa</taxon>
        <taxon>Platyhelminthes</taxon>
        <taxon>Monogenea</taxon>
        <taxon>Polyopisthocotylea</taxon>
        <taxon>Polystomatidea</taxon>
        <taxon>Polystomatidae</taxon>
        <taxon>Protopolystoma</taxon>
    </lineage>
</organism>
<protein>
    <submittedName>
        <fullName evidence="1">Uncharacterized protein</fullName>
    </submittedName>
</protein>
<name>A0A3S5A1D6_9PLAT</name>
<accession>A0A3S5A1D6</accession>
<sequence length="109" mass="12212">MAHDMMASDTDAIFAQELEDPLLLQPSFQSLRMTRARKNTSQRMPPRRSARLCARQLELPAAGDDAPLLDRKQLVSLGPPVVMEEFLMEVNPNYGIITNKSVLKSITCL</sequence>
<dbReference type="AlphaFoldDB" id="A0A3S5A1D6"/>
<evidence type="ECO:0000313" key="2">
    <source>
        <dbReference type="Proteomes" id="UP000784294"/>
    </source>
</evidence>
<gene>
    <name evidence="1" type="ORF">PXEA_LOCUS5746</name>
</gene>